<reference evidence="1 2" key="1">
    <citation type="submission" date="2020-06" db="EMBL/GenBank/DDBJ databases">
        <authorList>
            <person name="Li R."/>
            <person name="Bekaert M."/>
        </authorList>
    </citation>
    <scope>NUCLEOTIDE SEQUENCE [LARGE SCALE GENOMIC DNA]</scope>
    <source>
        <strain evidence="2">wild</strain>
    </source>
</reference>
<organism evidence="1 2">
    <name type="scientific">Mytilus coruscus</name>
    <name type="common">Sea mussel</name>
    <dbReference type="NCBI Taxonomy" id="42192"/>
    <lineage>
        <taxon>Eukaryota</taxon>
        <taxon>Metazoa</taxon>
        <taxon>Spiralia</taxon>
        <taxon>Lophotrochozoa</taxon>
        <taxon>Mollusca</taxon>
        <taxon>Bivalvia</taxon>
        <taxon>Autobranchia</taxon>
        <taxon>Pteriomorphia</taxon>
        <taxon>Mytilida</taxon>
        <taxon>Mytiloidea</taxon>
        <taxon>Mytilidae</taxon>
        <taxon>Mytilinae</taxon>
        <taxon>Mytilus</taxon>
    </lineage>
</organism>
<protein>
    <submittedName>
        <fullName evidence="1">Uncharacterized protein</fullName>
    </submittedName>
</protein>
<dbReference type="AlphaFoldDB" id="A0A6J8DWW0"/>
<proteinExistence type="predicted"/>
<evidence type="ECO:0000313" key="2">
    <source>
        <dbReference type="Proteomes" id="UP000507470"/>
    </source>
</evidence>
<gene>
    <name evidence="1" type="ORF">MCOR_45252</name>
</gene>
<name>A0A6J8DWW0_MYTCO</name>
<dbReference type="EMBL" id="CACVKT020007992">
    <property type="protein sequence ID" value="CAC5412252.1"/>
    <property type="molecule type" value="Genomic_DNA"/>
</dbReference>
<keyword evidence="2" id="KW-1185">Reference proteome</keyword>
<dbReference type="Proteomes" id="UP000507470">
    <property type="component" value="Unassembled WGS sequence"/>
</dbReference>
<evidence type="ECO:0000313" key="1">
    <source>
        <dbReference type="EMBL" id="CAC5412252.1"/>
    </source>
</evidence>
<accession>A0A6J8DWW0</accession>
<sequence length="173" mass="19470">MISGVADKLESICRYQSVEDVKIAAAIKSNCSLTNIKYKWAIYWYYDSSEEWLSLELLDNTLPTLHIQKDDLQAEYGSQATKGIYKVDLGVSVNLGRILIRQSLRHFVGSFPSEKNPDPFPATGGQVYEARVKSREKKYVELEQNSAEPSCSVPEVTCINPIIQSSNENDKDT</sequence>